<dbReference type="SUPFAM" id="SSF52058">
    <property type="entry name" value="L domain-like"/>
    <property type="match status" value="2"/>
</dbReference>
<dbReference type="InterPro" id="IPR032675">
    <property type="entry name" value="LRR_dom_sf"/>
</dbReference>
<name>A0A7W5XXC9_9BACT</name>
<dbReference type="Gene3D" id="3.80.10.10">
    <property type="entry name" value="Ribonuclease Inhibitor"/>
    <property type="match status" value="5"/>
</dbReference>
<dbReference type="PANTHER" id="PTHR45661:SF3">
    <property type="entry name" value="IG-LIKE DOMAIN-CONTAINING PROTEIN"/>
    <property type="match status" value="1"/>
</dbReference>
<dbReference type="EMBL" id="JACICA010000002">
    <property type="protein sequence ID" value="MBB3702050.1"/>
    <property type="molecule type" value="Genomic_DNA"/>
</dbReference>
<accession>A0A7W5XXC9</accession>
<dbReference type="Pfam" id="PF13306">
    <property type="entry name" value="LRR_5"/>
    <property type="match status" value="6"/>
</dbReference>
<reference evidence="1 2" key="1">
    <citation type="submission" date="2020-08" db="EMBL/GenBank/DDBJ databases">
        <title>Genomic Encyclopedia of Type Strains, Phase IV (KMG-IV): sequencing the most valuable type-strain genomes for metagenomic binning, comparative biology and taxonomic classification.</title>
        <authorList>
            <person name="Goeker M."/>
        </authorList>
    </citation>
    <scope>NUCLEOTIDE SEQUENCE [LARGE SCALE GENOMIC DNA]</scope>
    <source>
        <strain evidence="1 2">DSM 22548</strain>
    </source>
</reference>
<dbReference type="InterPro" id="IPR026906">
    <property type="entry name" value="LRR_5"/>
</dbReference>
<evidence type="ECO:0000313" key="1">
    <source>
        <dbReference type="EMBL" id="MBB3702050.1"/>
    </source>
</evidence>
<organism evidence="1 2">
    <name type="scientific">Alloprevotella rava</name>
    <dbReference type="NCBI Taxonomy" id="671218"/>
    <lineage>
        <taxon>Bacteria</taxon>
        <taxon>Pseudomonadati</taxon>
        <taxon>Bacteroidota</taxon>
        <taxon>Bacteroidia</taxon>
        <taxon>Bacteroidales</taxon>
        <taxon>Prevotellaceae</taxon>
        <taxon>Alloprevotella</taxon>
    </lineage>
</organism>
<sequence>MVKLKTFFLVLLLMVIPKSLWAYTVSEIITINNLKYEVLTVTGVHQLKFVGTEASVSGELTIPGTFNNGQGTSFIVTEVGAHTGVTTSPNVTSVIIPETVTKIGASSFDGSKITKVSIPKSVTEIDTRVWATLAYNPQCIVDGDNPAFESTTEGILYTRGKEELRAIPSTLLTETGQTTYVVDENVKHITFLAFNKLEGLQRIVLPKNLAKVDEGSPSIAARQPLLEAFEIAPGGNPNYEVKDDVLFTKGLNKLVFYPYAKNVADYKVPDGVKEIASYGIVSNQNMTTIDLNQVTKINISALVSLNKLTTIKLPKDLKREGLVEGAFENCQSLEAYEVADGNTDFYAEEGVLFSADKQILYFYPLAKPETSYTIPATVKTISVKSFMGARKIVSLVIPASVEYINEQAFRQTNLETVTFLEQSNMKKIDNYVFWECHKLREVTLPSSITAIGKAFVNCKMLETINVPNGSKLQTIEEDAFSKKLDNLKHVNFLGSCELKTIKKNAFANLPNFESFIVPKTVTSIELNAFNGCGKLATVEFDPNADIQTIGAGAFSNCGLQNFTVPSNVQTIEREAFNNCQALTVVNVSEKTTSISPEAFKSCSNLTAINVSKKNTEYSSVDGYLLSKDKETLKIFPPGKANEHFTLLPPSITAIGDYAFYNCQELKNVTIPNLVTSIGKRAFGGCSNLNTITFLCDNKIDPANINQNPSERSFDDGNEAPNLMDKIDIHVRQEKLSDYNSDPFYNGKFKSISPSFVKDTEEYIAVSDCAVDMLKTTRTDETFVLPTEIPHGGKNYKVSMIGDYAFQHVTSGIKEVVVKKDVEYIGAQAFITNRTDTTSIIKSVFFIESNPTNQMLSTTRFDLDDTGKNYNEFAKTTTIYVKKTALPVYQEKWAKKVYKIATDSEEKSPYDFTSQLEFKIKDVKISKKYGTFAREFDVDFSDYYNENHHSAVAAFVASTKILDGKGDYGTATKHVQMTSVDKKGGYTASYSYVPAYTGVLLKVLDKEATDADFYYTIGEQDQQVYHVTNNVMTGVTVNPITSLTATTTDPIYVMQGGTFHKAESNINNFPIHKAYMKFSALPAGTRVVFDFDDTTTGIESIESIETGNSNRAADVYYNLQGQRISKPQQAGLYILNGAKVIIK</sequence>
<dbReference type="Proteomes" id="UP000541425">
    <property type="component" value="Unassembled WGS sequence"/>
</dbReference>
<dbReference type="RefSeq" id="WP_244957404.1">
    <property type="nucleotide sequence ID" value="NZ_JACICA010000002.1"/>
</dbReference>
<evidence type="ECO:0008006" key="3">
    <source>
        <dbReference type="Google" id="ProtNLM"/>
    </source>
</evidence>
<proteinExistence type="predicted"/>
<dbReference type="InterPro" id="IPR053139">
    <property type="entry name" value="Surface_bspA-like"/>
</dbReference>
<dbReference type="AlphaFoldDB" id="A0A7W5XXC9"/>
<gene>
    <name evidence="1" type="ORF">FHS60_000503</name>
</gene>
<comment type="caution">
    <text evidence="1">The sequence shown here is derived from an EMBL/GenBank/DDBJ whole genome shotgun (WGS) entry which is preliminary data.</text>
</comment>
<evidence type="ECO:0000313" key="2">
    <source>
        <dbReference type="Proteomes" id="UP000541425"/>
    </source>
</evidence>
<protein>
    <recommendedName>
        <fullName evidence="3">Leucine-rich repeat domain-containing protein</fullName>
    </recommendedName>
</protein>
<dbReference type="PANTHER" id="PTHR45661">
    <property type="entry name" value="SURFACE ANTIGEN"/>
    <property type="match status" value="1"/>
</dbReference>